<dbReference type="InterPro" id="IPR035952">
    <property type="entry name" value="Rhomboid-like_sf"/>
</dbReference>
<evidence type="ECO:0000256" key="3">
    <source>
        <dbReference type="ARBA" id="ARBA00022692"/>
    </source>
</evidence>
<dbReference type="PANTHER" id="PTHR43731">
    <property type="entry name" value="RHOMBOID PROTEASE"/>
    <property type="match status" value="1"/>
</dbReference>
<comment type="similarity">
    <text evidence="2">Belongs to the peptidase S54 family.</text>
</comment>
<keyword evidence="10" id="KW-1185">Reference proteome</keyword>
<dbReference type="Proteomes" id="UP000734218">
    <property type="component" value="Unassembled WGS sequence"/>
</dbReference>
<feature type="transmembrane region" description="Helical" evidence="7">
    <location>
        <begin position="121"/>
        <end position="140"/>
    </location>
</feature>
<dbReference type="SUPFAM" id="SSF144091">
    <property type="entry name" value="Rhomboid-like"/>
    <property type="match status" value="1"/>
</dbReference>
<feature type="transmembrane region" description="Helical" evidence="7">
    <location>
        <begin position="96"/>
        <end position="115"/>
    </location>
</feature>
<evidence type="ECO:0000256" key="2">
    <source>
        <dbReference type="ARBA" id="ARBA00009045"/>
    </source>
</evidence>
<feature type="transmembrane region" description="Helical" evidence="7">
    <location>
        <begin position="61"/>
        <end position="84"/>
    </location>
</feature>
<evidence type="ECO:0000256" key="1">
    <source>
        <dbReference type="ARBA" id="ARBA00004141"/>
    </source>
</evidence>
<dbReference type="EMBL" id="JAATJE010000001">
    <property type="protein sequence ID" value="NJC33451.1"/>
    <property type="molecule type" value="Genomic_DNA"/>
</dbReference>
<accession>A0ABX0XL02</accession>
<keyword evidence="5 7" id="KW-1133">Transmembrane helix</keyword>
<evidence type="ECO:0000256" key="5">
    <source>
        <dbReference type="ARBA" id="ARBA00022989"/>
    </source>
</evidence>
<evidence type="ECO:0000313" key="9">
    <source>
        <dbReference type="EMBL" id="NJC33451.1"/>
    </source>
</evidence>
<reference evidence="9 10" key="1">
    <citation type="submission" date="2020-03" db="EMBL/GenBank/DDBJ databases">
        <title>Genomic Encyclopedia of Type Strains, Phase IV (KMG-IV): sequencing the most valuable type-strain genomes for metagenomic binning, comparative biology and taxonomic classification.</title>
        <authorList>
            <person name="Goeker M."/>
        </authorList>
    </citation>
    <scope>NUCLEOTIDE SEQUENCE [LARGE SCALE GENOMIC DNA]</scope>
    <source>
        <strain evidence="9 10">DSM 27651</strain>
    </source>
</reference>
<evidence type="ECO:0000313" key="10">
    <source>
        <dbReference type="Proteomes" id="UP000734218"/>
    </source>
</evidence>
<comment type="caution">
    <text evidence="9">The sequence shown here is derived from an EMBL/GenBank/DDBJ whole genome shotgun (WGS) entry which is preliminary data.</text>
</comment>
<keyword evidence="6 7" id="KW-0472">Membrane</keyword>
<dbReference type="InterPro" id="IPR050925">
    <property type="entry name" value="Rhomboid_protease_S54"/>
</dbReference>
<keyword evidence="9" id="KW-0645">Protease</keyword>
<feature type="transmembrane region" description="Helical" evidence="7">
    <location>
        <begin position="152"/>
        <end position="173"/>
    </location>
</feature>
<comment type="subcellular location">
    <subcellularLocation>
        <location evidence="1">Membrane</location>
        <topology evidence="1">Multi-pass membrane protein</topology>
    </subcellularLocation>
</comment>
<evidence type="ECO:0000256" key="4">
    <source>
        <dbReference type="ARBA" id="ARBA00022801"/>
    </source>
</evidence>
<keyword evidence="4" id="KW-0378">Hydrolase</keyword>
<evidence type="ECO:0000256" key="6">
    <source>
        <dbReference type="ARBA" id="ARBA00023136"/>
    </source>
</evidence>
<dbReference type="Pfam" id="PF01694">
    <property type="entry name" value="Rhomboid"/>
    <property type="match status" value="1"/>
</dbReference>
<feature type="transmembrane region" description="Helical" evidence="7">
    <location>
        <begin position="185"/>
        <end position="206"/>
    </location>
</feature>
<proteinExistence type="inferred from homology"/>
<organism evidence="9 10">
    <name type="scientific">Sphingomonas jejuensis</name>
    <dbReference type="NCBI Taxonomy" id="904715"/>
    <lineage>
        <taxon>Bacteria</taxon>
        <taxon>Pseudomonadati</taxon>
        <taxon>Pseudomonadota</taxon>
        <taxon>Alphaproteobacteria</taxon>
        <taxon>Sphingomonadales</taxon>
        <taxon>Sphingomonadaceae</taxon>
        <taxon>Sphingomonas</taxon>
    </lineage>
</organism>
<name>A0ABX0XL02_9SPHN</name>
<evidence type="ECO:0000256" key="7">
    <source>
        <dbReference type="SAM" id="Phobius"/>
    </source>
</evidence>
<protein>
    <submittedName>
        <fullName evidence="9">Membrane associated rhomboid family serine protease</fullName>
    </submittedName>
</protein>
<dbReference type="GO" id="GO:0006508">
    <property type="term" value="P:proteolysis"/>
    <property type="evidence" value="ECO:0007669"/>
    <property type="project" value="UniProtKB-KW"/>
</dbReference>
<keyword evidence="3 7" id="KW-0812">Transmembrane</keyword>
<dbReference type="Gene3D" id="1.20.1540.10">
    <property type="entry name" value="Rhomboid-like"/>
    <property type="match status" value="1"/>
</dbReference>
<evidence type="ECO:0000259" key="8">
    <source>
        <dbReference type="Pfam" id="PF01694"/>
    </source>
</evidence>
<feature type="domain" description="Peptidase S54 rhomboid" evidence="8">
    <location>
        <begin position="62"/>
        <end position="203"/>
    </location>
</feature>
<dbReference type="InterPro" id="IPR022764">
    <property type="entry name" value="Peptidase_S54_rhomboid_dom"/>
</dbReference>
<gene>
    <name evidence="9" type="ORF">GGR88_000925</name>
</gene>
<sequence>MPVKMPPGPVTVAIAGATFVAWAIVALLGLGPMAAVAGGFIPARLSDLVEVGGGVPLVLTPLSATLLHANLLHVGFNLLMLVFCGRFVEQAIGGRLLALLYVVSAYVGALAQYALDPTSAVPMIGASGAVSGVVGAYALLYSRQQVRAIGPLSAHAVRLLWLAAAWIVIQSMIELASFGTAQRVAVAAHVGGFLAGLLLARPLLLFRYRNA</sequence>
<dbReference type="GO" id="GO:0008233">
    <property type="term" value="F:peptidase activity"/>
    <property type="evidence" value="ECO:0007669"/>
    <property type="project" value="UniProtKB-KW"/>
</dbReference>
<dbReference type="PANTHER" id="PTHR43731:SF14">
    <property type="entry name" value="PRESENILIN-ASSOCIATED RHOMBOID-LIKE PROTEIN, MITOCHONDRIAL"/>
    <property type="match status" value="1"/>
</dbReference>